<organism evidence="7 8">
    <name type="scientific">Planotetraspora silvatica</name>
    <dbReference type="NCBI Taxonomy" id="234614"/>
    <lineage>
        <taxon>Bacteria</taxon>
        <taxon>Bacillati</taxon>
        <taxon>Actinomycetota</taxon>
        <taxon>Actinomycetes</taxon>
        <taxon>Streptosporangiales</taxon>
        <taxon>Streptosporangiaceae</taxon>
        <taxon>Planotetraspora</taxon>
    </lineage>
</organism>
<keyword evidence="3" id="KW-1003">Cell membrane</keyword>
<keyword evidence="5" id="KW-1133">Transmembrane helix</keyword>
<evidence type="ECO:0000313" key="8">
    <source>
        <dbReference type="Proteomes" id="UP000644610"/>
    </source>
</evidence>
<keyword evidence="8" id="KW-1185">Reference proteome</keyword>
<evidence type="ECO:0000256" key="4">
    <source>
        <dbReference type="ARBA" id="ARBA00022692"/>
    </source>
</evidence>
<dbReference type="Proteomes" id="UP000644610">
    <property type="component" value="Unassembled WGS sequence"/>
</dbReference>
<accession>A0A8J3UUF6</accession>
<dbReference type="EMBL" id="BOOQ01000045">
    <property type="protein sequence ID" value="GII49696.1"/>
    <property type="molecule type" value="Genomic_DNA"/>
</dbReference>
<comment type="subcellular location">
    <subcellularLocation>
        <location evidence="1">Cell membrane</location>
    </subcellularLocation>
</comment>
<dbReference type="Gene3D" id="2.60.40.2880">
    <property type="entry name" value="MmpS1-5, C-terminal soluble domain"/>
    <property type="match status" value="1"/>
</dbReference>
<evidence type="ECO:0000256" key="5">
    <source>
        <dbReference type="ARBA" id="ARBA00022989"/>
    </source>
</evidence>
<dbReference type="InterPro" id="IPR038468">
    <property type="entry name" value="MmpS_C"/>
</dbReference>
<dbReference type="GO" id="GO:0005886">
    <property type="term" value="C:plasma membrane"/>
    <property type="evidence" value="ECO:0007669"/>
    <property type="project" value="UniProtKB-SubCell"/>
</dbReference>
<evidence type="ECO:0000256" key="6">
    <source>
        <dbReference type="ARBA" id="ARBA00023136"/>
    </source>
</evidence>
<evidence type="ECO:0000256" key="1">
    <source>
        <dbReference type="ARBA" id="ARBA00004236"/>
    </source>
</evidence>
<keyword evidence="4" id="KW-0812">Transmembrane</keyword>
<evidence type="ECO:0000313" key="7">
    <source>
        <dbReference type="EMBL" id="GII49696.1"/>
    </source>
</evidence>
<comment type="caution">
    <text evidence="7">The sequence shown here is derived from an EMBL/GenBank/DDBJ whole genome shotgun (WGS) entry which is preliminary data.</text>
</comment>
<evidence type="ECO:0000256" key="3">
    <source>
        <dbReference type="ARBA" id="ARBA00022475"/>
    </source>
</evidence>
<gene>
    <name evidence="7" type="ORF">Psi02_61200</name>
</gene>
<proteinExistence type="inferred from homology"/>
<dbReference type="InterPro" id="IPR008693">
    <property type="entry name" value="MmpS"/>
</dbReference>
<name>A0A8J3UUF6_9ACTN</name>
<reference evidence="7" key="1">
    <citation type="submission" date="2021-01" db="EMBL/GenBank/DDBJ databases">
        <title>Whole genome shotgun sequence of Planotetraspora silvatica NBRC 100141.</title>
        <authorList>
            <person name="Komaki H."/>
            <person name="Tamura T."/>
        </authorList>
    </citation>
    <scope>NUCLEOTIDE SEQUENCE</scope>
    <source>
        <strain evidence="7">NBRC 100141</strain>
    </source>
</reference>
<sequence>MLIVGAVLLAAVVIAVLSRGEAPPPAADDIPTSVPIGERPHYVHYSIGGTAETVDVVMQSPAGAEQTSNATLPQGISYEMSSGDFTYVQLQNCGESGEVTCQIYVDGDVISENTSSGPHSIVTCEGTVP</sequence>
<dbReference type="AlphaFoldDB" id="A0A8J3UUF6"/>
<keyword evidence="6" id="KW-0472">Membrane</keyword>
<protein>
    <submittedName>
        <fullName evidence="7">Uncharacterized protein</fullName>
    </submittedName>
</protein>
<comment type="similarity">
    <text evidence="2">Belongs to the MmpS family.</text>
</comment>
<evidence type="ECO:0000256" key="2">
    <source>
        <dbReference type="ARBA" id="ARBA00007531"/>
    </source>
</evidence>
<dbReference type="Pfam" id="PF05423">
    <property type="entry name" value="Mycobact_memb"/>
    <property type="match status" value="1"/>
</dbReference>